<dbReference type="FunFam" id="3.20.20.100:FF:000005">
    <property type="entry name" value="NADP(H)-dependent aldo-keto reductase"/>
    <property type="match status" value="1"/>
</dbReference>
<name>A0A6M8SYP5_9NEIS</name>
<keyword evidence="2" id="KW-0560">Oxidoreductase</keyword>
<protein>
    <recommendedName>
        <fullName evidence="4">Protein tas</fullName>
    </recommendedName>
</protein>
<evidence type="ECO:0000256" key="4">
    <source>
        <dbReference type="ARBA" id="ARBA00070119"/>
    </source>
</evidence>
<evidence type="ECO:0000256" key="2">
    <source>
        <dbReference type="ARBA" id="ARBA00023002"/>
    </source>
</evidence>
<dbReference type="PANTHER" id="PTHR43364">
    <property type="entry name" value="NADH-SPECIFIC METHYLGLYOXAL REDUCTASE-RELATED"/>
    <property type="match status" value="1"/>
</dbReference>
<evidence type="ECO:0000313" key="7">
    <source>
        <dbReference type="Proteomes" id="UP000504844"/>
    </source>
</evidence>
<reference evidence="6 7" key="1">
    <citation type="submission" date="2020-05" db="EMBL/GenBank/DDBJ databases">
        <title>Complete genome sequence of Deefgea sp. D17.</title>
        <authorList>
            <person name="Bae J.-W."/>
            <person name="Han J.E."/>
        </authorList>
    </citation>
    <scope>NUCLEOTIDE SEQUENCE [LARGE SCALE GENOMIC DNA]</scope>
    <source>
        <strain evidence="6 7">D17</strain>
    </source>
</reference>
<dbReference type="NCBIfam" id="NF007912">
    <property type="entry name" value="PRK10625.1"/>
    <property type="match status" value="1"/>
</dbReference>
<dbReference type="GO" id="GO:0016491">
    <property type="term" value="F:oxidoreductase activity"/>
    <property type="evidence" value="ECO:0007669"/>
    <property type="project" value="UniProtKB-KW"/>
</dbReference>
<dbReference type="InterPro" id="IPR050523">
    <property type="entry name" value="AKR_Detox_Biosynth"/>
</dbReference>
<keyword evidence="7" id="KW-1185">Reference proteome</keyword>
<dbReference type="AlphaFoldDB" id="A0A6M8SYP5"/>
<dbReference type="KEGG" id="dee:HQN60_09535"/>
<dbReference type="RefSeq" id="WP_173533420.1">
    <property type="nucleotide sequence ID" value="NZ_CP054143.1"/>
</dbReference>
<feature type="domain" description="NADP-dependent oxidoreductase" evidence="5">
    <location>
        <begin position="16"/>
        <end position="336"/>
    </location>
</feature>
<dbReference type="InterPro" id="IPR023210">
    <property type="entry name" value="NADP_OxRdtase_dom"/>
</dbReference>
<dbReference type="Pfam" id="PF00248">
    <property type="entry name" value="Aldo_ket_red"/>
    <property type="match status" value="1"/>
</dbReference>
<organism evidence="6 7">
    <name type="scientific">Deefgea piscis</name>
    <dbReference type="NCBI Taxonomy" id="2739061"/>
    <lineage>
        <taxon>Bacteria</taxon>
        <taxon>Pseudomonadati</taxon>
        <taxon>Pseudomonadota</taxon>
        <taxon>Betaproteobacteria</taxon>
        <taxon>Neisseriales</taxon>
        <taxon>Chitinibacteraceae</taxon>
        <taxon>Deefgea</taxon>
    </lineage>
</organism>
<sequence length="345" mass="38303">MQMKTLPGTDLTVSSLCLGTMTFGEQNTESQAHAQLDFAVAHGINFIDTAEMYPVPANAKTQGLTESYVGSWLKQQRRDQLIVATKVAGPNRGMEWIRGGPQLTRGHILAACDASLLRLNTDYIDLYQLHWPARHVPMFGQTYYEPSQEYTDAPELHAQLAALKELVDQGKVRYVGVSNETPWGVMAFTRLAEQYQLPRIATIQNVYNLINRTYDYGLAEVCHREQVSLLAYSPLAFGLLSGKYLHDAKADGRMTRFANFGQRYLKPQVPAAIAAFTALAERHQISPAQMALAWLQSRWYVASTIIGATTMAQLAENIASTQLTLSDSLLAEIEAIHRLSPSPAQ</sequence>
<dbReference type="InterPro" id="IPR036812">
    <property type="entry name" value="NAD(P)_OxRdtase_dom_sf"/>
</dbReference>
<gene>
    <name evidence="6" type="ORF">HQN60_09535</name>
</gene>
<dbReference type="EMBL" id="CP054143">
    <property type="protein sequence ID" value="QKJ66917.1"/>
    <property type="molecule type" value="Genomic_DNA"/>
</dbReference>
<dbReference type="Gene3D" id="3.20.20.100">
    <property type="entry name" value="NADP-dependent oxidoreductase domain"/>
    <property type="match status" value="1"/>
</dbReference>
<evidence type="ECO:0000256" key="1">
    <source>
        <dbReference type="ARBA" id="ARBA00022857"/>
    </source>
</evidence>
<dbReference type="PANTHER" id="PTHR43364:SF4">
    <property type="entry name" value="NAD(P)-LINKED OXIDOREDUCTASE SUPERFAMILY PROTEIN"/>
    <property type="match status" value="1"/>
</dbReference>
<evidence type="ECO:0000256" key="3">
    <source>
        <dbReference type="ARBA" id="ARBA00038157"/>
    </source>
</evidence>
<dbReference type="SUPFAM" id="SSF51430">
    <property type="entry name" value="NAD(P)-linked oxidoreductase"/>
    <property type="match status" value="1"/>
</dbReference>
<evidence type="ECO:0000313" key="6">
    <source>
        <dbReference type="EMBL" id="QKJ66917.1"/>
    </source>
</evidence>
<dbReference type="Proteomes" id="UP000504844">
    <property type="component" value="Chromosome"/>
</dbReference>
<proteinExistence type="inferred from homology"/>
<evidence type="ECO:0000259" key="5">
    <source>
        <dbReference type="Pfam" id="PF00248"/>
    </source>
</evidence>
<keyword evidence="1" id="KW-0521">NADP</keyword>
<accession>A0A6M8SYP5</accession>
<dbReference type="CDD" id="cd19094">
    <property type="entry name" value="AKR_Tas-like"/>
    <property type="match status" value="1"/>
</dbReference>
<comment type="similarity">
    <text evidence="3">Belongs to the aldo/keto reductase family. Aldo/keto reductase 2 subfamily.</text>
</comment>